<evidence type="ECO:0000256" key="1">
    <source>
        <dbReference type="SAM" id="Coils"/>
    </source>
</evidence>
<gene>
    <name evidence="2" type="ORF">ACFPFU_06120</name>
</gene>
<proteinExistence type="predicted"/>
<dbReference type="Pfam" id="PF13558">
    <property type="entry name" value="SbcC_Walker_B"/>
    <property type="match status" value="1"/>
</dbReference>
<evidence type="ECO:0000313" key="2">
    <source>
        <dbReference type="EMBL" id="MFC4871255.1"/>
    </source>
</evidence>
<dbReference type="InterPro" id="IPR027417">
    <property type="entry name" value="P-loop_NTPase"/>
</dbReference>
<accession>A0ABV9SXU7</accession>
<dbReference type="PANTHER" id="PTHR32114">
    <property type="entry name" value="ABC TRANSPORTER ABCH.3"/>
    <property type="match status" value="1"/>
</dbReference>
<feature type="coiled-coil region" evidence="1">
    <location>
        <begin position="673"/>
        <end position="728"/>
    </location>
</feature>
<sequence length="1009" mass="116387">MIPIKLDIQGLYSYKEKQTVDFRQLTAAGLFGIFGAVGSGKSSILEAILLALYGSTERLLAKGERNSMMNLQSDRMQVVFEFKAGKNNENTYLAQYLAKRDKKDPDKIKPADHGFYIWQTGKWQPVPQKGEDILGMKIDHFKQTVIIPQGKFRDFIDLTAQPRAEMMKELFGLERFDLSPQTSTLLKTTKEEKIKVETMLQGLEGVSIEVINAKTSLLGEQNDQKRTLLTEFEKTEKRHQQLTAVREKSQQLQLLTEKKEQLEKQRHEIEHRKKTLADYQKALTHLKPILDNLADKKQEAEKHGVSFRECERWKVDYEIEIEKLVAEKTKLEADKQKRQERESKIRDLYKVLEIQKLRKDMDAAQQELNQLQPKAENLKLKLINIEEEIQKAEKQEEAVEIPSGQELSAIQGLISQWEFLEKSLTENKASLAEIQVELEALQLASQKILSQAPEGLTLDAWLSDRQEEIENLRLERDKMMQHKGLSGFALELKEGIPCPLCGSPDHPSPLSHEFDQQAMETQEAILKKLQKETEHILSLKEALGNTSTKIQGQKELEEKVKTAIHNNESQISLLVDELTDKGFENQAALRSYIGEVHRKQEALQTLQKGLRQLRSSQREILKEKETCEHTVSKSEDVLKHLLTTTLVKKEEIRYADFCKPYFKKGPEEITSDIEKVQQRLDTLELESKRNSDRLEEARKKQATNEANLTQYKQLFESTNLKIKSLESQLTAQLEAQGFENEDEAIQLLSRSLDIKTMEQEIHQFHTLYQVTSERLKELEKDPAVAGFSENVFQTLEAQLQSEKRQIEACHKTIALLEKEIEDLNLQWCQKEELSRQLDKVEQRLQNLNEMYQLFKGSGFVKYISTIFLQELCLTANKRFMQLTKNSLSLEVDENNIFWVRDYLNSGKKRLLKTLSGGQVFQASLCLALALAEKIKSLNRADQSFFFLDEGFGALDKPSLRTVFETLKSLRNENRIVGIISHVEELQHEIEVHAKINLDEEKGSLIQYSF</sequence>
<name>A0ABV9SXU7_9BACT</name>
<protein>
    <submittedName>
        <fullName evidence="2">SbcC/MukB-like Walker B domain-containing protein</fullName>
    </submittedName>
</protein>
<comment type="caution">
    <text evidence="2">The sequence shown here is derived from an EMBL/GenBank/DDBJ whole genome shotgun (WGS) entry which is preliminary data.</text>
</comment>
<feature type="coiled-coil region" evidence="1">
    <location>
        <begin position="792"/>
        <end position="857"/>
    </location>
</feature>
<feature type="coiled-coil region" evidence="1">
    <location>
        <begin position="314"/>
        <end position="395"/>
    </location>
</feature>
<keyword evidence="3" id="KW-1185">Reference proteome</keyword>
<dbReference type="PANTHER" id="PTHR32114:SF2">
    <property type="entry name" value="ABC TRANSPORTER ABCH.3"/>
    <property type="match status" value="1"/>
</dbReference>
<dbReference type="RefSeq" id="WP_377062560.1">
    <property type="nucleotide sequence ID" value="NZ_JBHSJJ010000003.1"/>
</dbReference>
<dbReference type="EMBL" id="JBHSJJ010000003">
    <property type="protein sequence ID" value="MFC4871255.1"/>
    <property type="molecule type" value="Genomic_DNA"/>
</dbReference>
<keyword evidence="1" id="KW-0175">Coiled coil</keyword>
<feature type="coiled-coil region" evidence="1">
    <location>
        <begin position="245"/>
        <end position="282"/>
    </location>
</feature>
<dbReference type="SUPFAM" id="SSF52540">
    <property type="entry name" value="P-loop containing nucleoside triphosphate hydrolases"/>
    <property type="match status" value="2"/>
</dbReference>
<reference evidence="3" key="1">
    <citation type="journal article" date="2019" name="Int. J. Syst. Evol. Microbiol.">
        <title>The Global Catalogue of Microorganisms (GCM) 10K type strain sequencing project: providing services to taxonomists for standard genome sequencing and annotation.</title>
        <authorList>
            <consortium name="The Broad Institute Genomics Platform"/>
            <consortium name="The Broad Institute Genome Sequencing Center for Infectious Disease"/>
            <person name="Wu L."/>
            <person name="Ma J."/>
        </authorList>
    </citation>
    <scope>NUCLEOTIDE SEQUENCE [LARGE SCALE GENOMIC DNA]</scope>
    <source>
        <strain evidence="3">CGMCC 4.7466</strain>
    </source>
</reference>
<evidence type="ECO:0000313" key="3">
    <source>
        <dbReference type="Proteomes" id="UP001595818"/>
    </source>
</evidence>
<dbReference type="Proteomes" id="UP001595818">
    <property type="component" value="Unassembled WGS sequence"/>
</dbReference>
<dbReference type="Gene3D" id="3.40.50.300">
    <property type="entry name" value="P-loop containing nucleotide triphosphate hydrolases"/>
    <property type="match status" value="2"/>
</dbReference>
<organism evidence="2 3">
    <name type="scientific">Negadavirga shengliensis</name>
    <dbReference type="NCBI Taxonomy" id="1389218"/>
    <lineage>
        <taxon>Bacteria</taxon>
        <taxon>Pseudomonadati</taxon>
        <taxon>Bacteroidota</taxon>
        <taxon>Cytophagia</taxon>
        <taxon>Cytophagales</taxon>
        <taxon>Cyclobacteriaceae</taxon>
        <taxon>Negadavirga</taxon>
    </lineage>
</organism>